<proteinExistence type="predicted"/>
<dbReference type="Pfam" id="PF00756">
    <property type="entry name" value="Esterase"/>
    <property type="match status" value="1"/>
</dbReference>
<name>A0ABU2A3Q4_9BURK</name>
<dbReference type="Proteomes" id="UP001180825">
    <property type="component" value="Unassembled WGS sequence"/>
</dbReference>
<feature type="chain" id="PRO_5047494047" evidence="1">
    <location>
        <begin position="27"/>
        <end position="262"/>
    </location>
</feature>
<dbReference type="EMBL" id="JAVDXV010000002">
    <property type="protein sequence ID" value="MDR7331817.1"/>
    <property type="molecule type" value="Genomic_DNA"/>
</dbReference>
<dbReference type="GO" id="GO:0016787">
    <property type="term" value="F:hydrolase activity"/>
    <property type="evidence" value="ECO:0007669"/>
    <property type="project" value="UniProtKB-KW"/>
</dbReference>
<keyword evidence="3" id="KW-1185">Reference proteome</keyword>
<keyword evidence="2" id="KW-0378">Hydrolase</keyword>
<organism evidence="2 3">
    <name type="scientific">Roseateles asaccharophilus</name>
    <dbReference type="NCBI Taxonomy" id="582607"/>
    <lineage>
        <taxon>Bacteria</taxon>
        <taxon>Pseudomonadati</taxon>
        <taxon>Pseudomonadota</taxon>
        <taxon>Betaproteobacteria</taxon>
        <taxon>Burkholderiales</taxon>
        <taxon>Sphaerotilaceae</taxon>
        <taxon>Roseateles</taxon>
    </lineage>
</organism>
<dbReference type="Gene3D" id="3.40.50.1820">
    <property type="entry name" value="alpha/beta hydrolase"/>
    <property type="match status" value="1"/>
</dbReference>
<accession>A0ABU2A3Q4</accession>
<feature type="signal peptide" evidence="1">
    <location>
        <begin position="1"/>
        <end position="26"/>
    </location>
</feature>
<protein>
    <submittedName>
        <fullName evidence="2">Alpha/beta superfamily hydrolase</fullName>
    </submittedName>
</protein>
<dbReference type="PANTHER" id="PTHR48098">
    <property type="entry name" value="ENTEROCHELIN ESTERASE-RELATED"/>
    <property type="match status" value="1"/>
</dbReference>
<dbReference type="SUPFAM" id="SSF53474">
    <property type="entry name" value="alpha/beta-Hydrolases"/>
    <property type="match status" value="1"/>
</dbReference>
<sequence>MHRRLPLLLGLACLFAAGASHSQAEAAKPSAPVFTFAGTIERGKVITSRHTGITYPYHVYLPVDYATSGKRYPVMYATDGQWNFWGYSHALDQRRKPMILISIEEGGDNRRETDFFPDGAPAYGRFLKEELAPLVERSYRTTGERTYAGASLGGLLGALMLSTDDASAPFFRNYLLFDGSFFLLGDKNLKDEEARLAASRQLPVRLILSGATQQGNDKVTAELAARYEGRSYAGLQVHRKTFDVHHNHIAKPSFDWAIDLID</sequence>
<evidence type="ECO:0000313" key="2">
    <source>
        <dbReference type="EMBL" id="MDR7331817.1"/>
    </source>
</evidence>
<dbReference type="PANTHER" id="PTHR48098:SF6">
    <property type="entry name" value="FERRI-BACILLIBACTIN ESTERASE BESA"/>
    <property type="match status" value="1"/>
</dbReference>
<dbReference type="InterPro" id="IPR050583">
    <property type="entry name" value="Mycobacterial_A85_antigen"/>
</dbReference>
<dbReference type="RefSeq" id="WP_310325533.1">
    <property type="nucleotide sequence ID" value="NZ_JAVDXV010000002.1"/>
</dbReference>
<reference evidence="2 3" key="1">
    <citation type="submission" date="2023-07" db="EMBL/GenBank/DDBJ databases">
        <title>Sorghum-associated microbial communities from plants grown in Nebraska, USA.</title>
        <authorList>
            <person name="Schachtman D."/>
        </authorList>
    </citation>
    <scope>NUCLEOTIDE SEQUENCE [LARGE SCALE GENOMIC DNA]</scope>
    <source>
        <strain evidence="2 3">BE316</strain>
    </source>
</reference>
<evidence type="ECO:0000313" key="3">
    <source>
        <dbReference type="Proteomes" id="UP001180825"/>
    </source>
</evidence>
<dbReference type="InterPro" id="IPR000801">
    <property type="entry name" value="Esterase-like"/>
</dbReference>
<comment type="caution">
    <text evidence="2">The sequence shown here is derived from an EMBL/GenBank/DDBJ whole genome shotgun (WGS) entry which is preliminary data.</text>
</comment>
<keyword evidence="1" id="KW-0732">Signal</keyword>
<dbReference type="InterPro" id="IPR029058">
    <property type="entry name" value="AB_hydrolase_fold"/>
</dbReference>
<evidence type="ECO:0000256" key="1">
    <source>
        <dbReference type="SAM" id="SignalP"/>
    </source>
</evidence>
<gene>
    <name evidence="2" type="ORF">J2X21_000943</name>
</gene>